<evidence type="ECO:0000313" key="3">
    <source>
        <dbReference type="Proteomes" id="UP000176992"/>
    </source>
</evidence>
<dbReference type="Gene3D" id="3.30.470.20">
    <property type="entry name" value="ATP-grasp fold, B domain"/>
    <property type="match status" value="1"/>
</dbReference>
<reference evidence="2 3" key="1">
    <citation type="journal article" date="2016" name="Nat. Commun.">
        <title>Thousands of microbial genomes shed light on interconnected biogeochemical processes in an aquifer system.</title>
        <authorList>
            <person name="Anantharaman K."/>
            <person name="Brown C.T."/>
            <person name="Hug L.A."/>
            <person name="Sharon I."/>
            <person name="Castelle C.J."/>
            <person name="Probst A.J."/>
            <person name="Thomas B.C."/>
            <person name="Singh A."/>
            <person name="Wilkins M.J."/>
            <person name="Karaoz U."/>
            <person name="Brodie E.L."/>
            <person name="Williams K.H."/>
            <person name="Hubbard S.S."/>
            <person name="Banfield J.F."/>
        </authorList>
    </citation>
    <scope>NUCLEOTIDE SEQUENCE [LARGE SCALE GENOMIC DNA]</scope>
</reference>
<organism evidence="2 3">
    <name type="scientific">Candidatus Glassbacteria bacterium GWA2_58_10</name>
    <dbReference type="NCBI Taxonomy" id="1817865"/>
    <lineage>
        <taxon>Bacteria</taxon>
        <taxon>Candidatus Glassiibacteriota</taxon>
    </lineage>
</organism>
<dbReference type="Proteomes" id="UP000176992">
    <property type="component" value="Unassembled WGS sequence"/>
</dbReference>
<protein>
    <recommendedName>
        <fullName evidence="1">L-amino acid ligase C-terminal domain-containing protein</fullName>
    </recommendedName>
</protein>
<gene>
    <name evidence="2" type="ORF">A2Z86_01325</name>
</gene>
<comment type="caution">
    <text evidence="2">The sequence shown here is derived from an EMBL/GenBank/DDBJ whole genome shotgun (WGS) entry which is preliminary data.</text>
</comment>
<dbReference type="AlphaFoldDB" id="A0A1F5YEZ4"/>
<evidence type="ECO:0000313" key="2">
    <source>
        <dbReference type="EMBL" id="OGF98421.1"/>
    </source>
</evidence>
<dbReference type="EMBL" id="MFIV01000106">
    <property type="protein sequence ID" value="OGF98421.1"/>
    <property type="molecule type" value="Genomic_DNA"/>
</dbReference>
<accession>A0A1F5YEZ4</accession>
<evidence type="ECO:0000259" key="1">
    <source>
        <dbReference type="Pfam" id="PF18603"/>
    </source>
</evidence>
<dbReference type="InterPro" id="IPR040570">
    <property type="entry name" value="LAL_C2"/>
</dbReference>
<sequence length="109" mass="12073">MGEPPGDLTPRFNRVSIERAIIPAPGKITRIEGLEKTLAMRGVENLFTMYKVGDTFNPPTCNMGKFGNLIAVADTREQVLELSRKALSTIKIHTERPVYARELLSSKSA</sequence>
<feature type="domain" description="L-amino acid ligase C-terminal" evidence="1">
    <location>
        <begin position="22"/>
        <end position="95"/>
    </location>
</feature>
<name>A0A1F5YEZ4_9BACT</name>
<dbReference type="Pfam" id="PF18603">
    <property type="entry name" value="LAL_C2"/>
    <property type="match status" value="1"/>
</dbReference>
<proteinExistence type="predicted"/>